<proteinExistence type="predicted"/>
<reference evidence="2" key="1">
    <citation type="submission" date="2020-05" db="UniProtKB">
        <authorList>
            <consortium name="EnsemblMetazoa"/>
        </authorList>
    </citation>
    <scope>IDENTIFICATION</scope>
    <source>
        <strain evidence="2">MAF</strain>
    </source>
</reference>
<protein>
    <submittedName>
        <fullName evidence="2">Uncharacterized protein</fullName>
    </submittedName>
</protein>
<dbReference type="EnsemblMetazoa" id="AMEM007495-RA">
    <property type="protein sequence ID" value="AMEM007495-PA"/>
    <property type="gene ID" value="AMEM007495"/>
</dbReference>
<keyword evidence="1" id="KW-0472">Membrane</keyword>
<name>A0A182V1Y0_ANOME</name>
<keyword evidence="3" id="KW-1185">Reference proteome</keyword>
<sequence>MHQQQKRCNCRRPLVVVVGGGGFVLVLVLVLARPLVARHGSYFGSTGSEAFFTDNFHTVPHPCAIPSSLASCCFFSSSCSYRHWWLPFLSTLSSHRYSISGFCSCFSKYHFSITSSYRSISVSHCVFICVISADGLSHSSYGMPRSTLTPLSTSPCSVWNVCDMPLANRVLSLRSLCMLYSRMRSHTFSSVSSSRSSLRRYSVRFLGFTSSTE</sequence>
<organism evidence="2 3">
    <name type="scientific">Anopheles merus</name>
    <name type="common">Mosquito</name>
    <dbReference type="NCBI Taxonomy" id="30066"/>
    <lineage>
        <taxon>Eukaryota</taxon>
        <taxon>Metazoa</taxon>
        <taxon>Ecdysozoa</taxon>
        <taxon>Arthropoda</taxon>
        <taxon>Hexapoda</taxon>
        <taxon>Insecta</taxon>
        <taxon>Pterygota</taxon>
        <taxon>Neoptera</taxon>
        <taxon>Endopterygota</taxon>
        <taxon>Diptera</taxon>
        <taxon>Nematocera</taxon>
        <taxon>Culicoidea</taxon>
        <taxon>Culicidae</taxon>
        <taxon>Anophelinae</taxon>
        <taxon>Anopheles</taxon>
    </lineage>
</organism>
<dbReference type="AlphaFoldDB" id="A0A182V1Y0"/>
<keyword evidence="1" id="KW-1133">Transmembrane helix</keyword>
<dbReference type="VEuPathDB" id="VectorBase:AMEM007495"/>
<evidence type="ECO:0000313" key="2">
    <source>
        <dbReference type="EnsemblMetazoa" id="AMEM007495-PA"/>
    </source>
</evidence>
<accession>A0A182V1Y0</accession>
<evidence type="ECO:0000256" key="1">
    <source>
        <dbReference type="SAM" id="Phobius"/>
    </source>
</evidence>
<feature type="transmembrane region" description="Helical" evidence="1">
    <location>
        <begin position="12"/>
        <end position="32"/>
    </location>
</feature>
<keyword evidence="1" id="KW-0812">Transmembrane</keyword>
<evidence type="ECO:0000313" key="3">
    <source>
        <dbReference type="Proteomes" id="UP000075903"/>
    </source>
</evidence>
<dbReference type="Proteomes" id="UP000075903">
    <property type="component" value="Unassembled WGS sequence"/>
</dbReference>